<keyword evidence="2" id="KW-0813">Transport</keyword>
<dbReference type="EMBL" id="JFKE01000002">
    <property type="protein sequence ID" value="KAJ56770.1"/>
    <property type="molecule type" value="Genomic_DNA"/>
</dbReference>
<dbReference type="PANTHER" id="PTHR32024">
    <property type="entry name" value="TRK SYSTEM POTASSIUM UPTAKE PROTEIN TRKG-RELATED"/>
    <property type="match status" value="1"/>
</dbReference>
<feature type="transmembrane region" description="Helical" evidence="8">
    <location>
        <begin position="242"/>
        <end position="261"/>
    </location>
</feature>
<dbReference type="GO" id="GO:0030001">
    <property type="term" value="P:metal ion transport"/>
    <property type="evidence" value="ECO:0007669"/>
    <property type="project" value="UniProtKB-ARBA"/>
</dbReference>
<keyword evidence="3" id="KW-1003">Cell membrane</keyword>
<dbReference type="OrthoDB" id="7818483at2"/>
<feature type="transmembrane region" description="Helical" evidence="8">
    <location>
        <begin position="189"/>
        <end position="210"/>
    </location>
</feature>
<dbReference type="RefSeq" id="WP_035257095.1">
    <property type="nucleotide sequence ID" value="NZ_JFKE01000002.1"/>
</dbReference>
<evidence type="ECO:0000256" key="6">
    <source>
        <dbReference type="ARBA" id="ARBA00023065"/>
    </source>
</evidence>
<accession>A0A037ZJZ6</accession>
<sequence>MRWVLNVPFYVILLAVCTAAMLLPAFHAWAVRDWLSARAFVYMAMGLGLFTTLLGLATFSRRSPDVVRTHLLTLPAFFALMPLALALPFHQALRDTTFLNAYFEMVSSLTTTGATLFDDPDRLPLSLHLWRALVGWMGGLFLWITAFAILGPLNLGGIEVSRSGPIGRGAQRWRGAVNVTDPRQRLSRLTLQLTPIYIGATAALWALLSTLGEDPFVAACHAMSVLATSGISPVGGLEGSSIGWFGELAVFGFFIFGITRLSFRNDQQVTGWWKPGRDPEVTMAVIFMITLPVFLFLRHWLGAYDVDEEQNVLSAIKALWGSVFSVLSFLTTTGFVSEGWAEARNWSGLQTPGLVLLGLSIFGGGVATTAGGVKLLRVYALYRHGLREMEKLVHPSSVGGSGAVERHIRRQGAFMAWVFFMLFALSIAAVMLGLALTGLDFESATIFAVASLSTTGPVALVAGEVPLSYASLGDAAKLIAAAAMVVGRVETLAFIALLNPSFWRA</sequence>
<keyword evidence="6" id="KW-0406">Ion transport</keyword>
<evidence type="ECO:0000256" key="7">
    <source>
        <dbReference type="ARBA" id="ARBA00023136"/>
    </source>
</evidence>
<reference evidence="9 10" key="1">
    <citation type="submission" date="2014-03" db="EMBL/GenBank/DDBJ databases">
        <title>Draft Genome Sequence of Actibacterium mucosum KCTC 23349, a Marine Alphaproteobacterium with Complex Ionic Requirements Isolated from Mediterranean Seawater at Malvarrosa Beach, Valencia, Spain.</title>
        <authorList>
            <person name="Arahal D.R."/>
            <person name="Shao Z."/>
            <person name="Lai Q."/>
            <person name="Pujalte M.J."/>
        </authorList>
    </citation>
    <scope>NUCLEOTIDE SEQUENCE [LARGE SCALE GENOMIC DNA]</scope>
    <source>
        <strain evidence="9 10">KCTC 23349</strain>
    </source>
</reference>
<dbReference type="Pfam" id="PF02386">
    <property type="entry name" value="TrkH"/>
    <property type="match status" value="2"/>
</dbReference>
<evidence type="ECO:0000256" key="2">
    <source>
        <dbReference type="ARBA" id="ARBA00022448"/>
    </source>
</evidence>
<feature type="transmembrane region" description="Helical" evidence="8">
    <location>
        <begin position="356"/>
        <end position="382"/>
    </location>
</feature>
<dbReference type="AlphaFoldDB" id="A0A037ZJZ6"/>
<dbReference type="PANTHER" id="PTHR32024:SF3">
    <property type="entry name" value="TRK SYSTEM POTASSIUM UPTAKE PROTEIN"/>
    <property type="match status" value="1"/>
</dbReference>
<dbReference type="Proteomes" id="UP000026249">
    <property type="component" value="Unassembled WGS sequence"/>
</dbReference>
<evidence type="ECO:0000256" key="5">
    <source>
        <dbReference type="ARBA" id="ARBA00022989"/>
    </source>
</evidence>
<evidence type="ECO:0000313" key="9">
    <source>
        <dbReference type="EMBL" id="KAJ56770.1"/>
    </source>
</evidence>
<dbReference type="GO" id="GO:0008324">
    <property type="term" value="F:monoatomic cation transmembrane transporter activity"/>
    <property type="evidence" value="ECO:0007669"/>
    <property type="project" value="InterPro"/>
</dbReference>
<dbReference type="InterPro" id="IPR003445">
    <property type="entry name" value="Cat_transpt"/>
</dbReference>
<keyword evidence="7 8" id="KW-0472">Membrane</keyword>
<feature type="transmembrane region" description="Helical" evidence="8">
    <location>
        <begin position="318"/>
        <end position="336"/>
    </location>
</feature>
<evidence type="ECO:0000256" key="4">
    <source>
        <dbReference type="ARBA" id="ARBA00022692"/>
    </source>
</evidence>
<feature type="transmembrane region" description="Helical" evidence="8">
    <location>
        <begin position="475"/>
        <end position="498"/>
    </location>
</feature>
<comment type="caution">
    <text evidence="9">The sequence shown here is derived from an EMBL/GenBank/DDBJ whole genome shotgun (WGS) entry which is preliminary data.</text>
</comment>
<keyword evidence="10" id="KW-1185">Reference proteome</keyword>
<feature type="transmembrane region" description="Helical" evidence="8">
    <location>
        <begin position="133"/>
        <end position="153"/>
    </location>
</feature>
<feature type="transmembrane region" description="Helical" evidence="8">
    <location>
        <begin position="444"/>
        <end position="463"/>
    </location>
</feature>
<feature type="transmembrane region" description="Helical" evidence="8">
    <location>
        <begin position="71"/>
        <end position="89"/>
    </location>
</feature>
<proteinExistence type="predicted"/>
<organism evidence="9 10">
    <name type="scientific">Actibacterium mucosum KCTC 23349</name>
    <dbReference type="NCBI Taxonomy" id="1454373"/>
    <lineage>
        <taxon>Bacteria</taxon>
        <taxon>Pseudomonadati</taxon>
        <taxon>Pseudomonadota</taxon>
        <taxon>Alphaproteobacteria</taxon>
        <taxon>Rhodobacterales</taxon>
        <taxon>Roseobacteraceae</taxon>
        <taxon>Actibacterium</taxon>
    </lineage>
</organism>
<feature type="transmembrane region" description="Helical" evidence="8">
    <location>
        <begin position="7"/>
        <end position="27"/>
    </location>
</feature>
<gene>
    <name evidence="9" type="ORF">ACMU_07475</name>
</gene>
<protein>
    <submittedName>
        <fullName evidence="9">Potassium transporter TrkH</fullName>
    </submittedName>
</protein>
<evidence type="ECO:0000313" key="10">
    <source>
        <dbReference type="Proteomes" id="UP000026249"/>
    </source>
</evidence>
<keyword evidence="5 8" id="KW-1133">Transmembrane helix</keyword>
<feature type="transmembrane region" description="Helical" evidence="8">
    <location>
        <begin position="281"/>
        <end position="297"/>
    </location>
</feature>
<feature type="transmembrane region" description="Helical" evidence="8">
    <location>
        <begin position="414"/>
        <end position="438"/>
    </location>
</feature>
<evidence type="ECO:0000256" key="8">
    <source>
        <dbReference type="SAM" id="Phobius"/>
    </source>
</evidence>
<dbReference type="GO" id="GO:0005886">
    <property type="term" value="C:plasma membrane"/>
    <property type="evidence" value="ECO:0007669"/>
    <property type="project" value="UniProtKB-SubCell"/>
</dbReference>
<name>A0A037ZJZ6_9RHOB</name>
<evidence type="ECO:0000256" key="1">
    <source>
        <dbReference type="ARBA" id="ARBA00004651"/>
    </source>
</evidence>
<feature type="transmembrane region" description="Helical" evidence="8">
    <location>
        <begin position="216"/>
        <end position="235"/>
    </location>
</feature>
<keyword evidence="4 8" id="KW-0812">Transmembrane</keyword>
<evidence type="ECO:0000256" key="3">
    <source>
        <dbReference type="ARBA" id="ARBA00022475"/>
    </source>
</evidence>
<comment type="subcellular location">
    <subcellularLocation>
        <location evidence="1">Cell membrane</location>
        <topology evidence="1">Multi-pass membrane protein</topology>
    </subcellularLocation>
</comment>
<dbReference type="STRING" id="1454373.ACMU_07475"/>
<feature type="transmembrane region" description="Helical" evidence="8">
    <location>
        <begin position="39"/>
        <end position="59"/>
    </location>
</feature>